<dbReference type="GO" id="GO:0009117">
    <property type="term" value="P:nucleotide metabolic process"/>
    <property type="evidence" value="ECO:0007669"/>
    <property type="project" value="UniProtKB-KW"/>
</dbReference>
<evidence type="ECO:0000256" key="10">
    <source>
        <dbReference type="HAMAP-Rule" id="MF_01405"/>
    </source>
</evidence>
<accession>I7L4Y5</accession>
<dbReference type="NCBIfam" id="TIGR00042">
    <property type="entry name" value="RdgB/HAM1 family non-canonical purine NTP pyrophosphatase"/>
    <property type="match status" value="1"/>
</dbReference>
<organism evidence="12 13">
    <name type="scientific">Lactobacillus hominis DSM 23910 = CRBIP 24.179</name>
    <dbReference type="NCBI Taxonomy" id="1423758"/>
    <lineage>
        <taxon>Bacteria</taxon>
        <taxon>Bacillati</taxon>
        <taxon>Bacillota</taxon>
        <taxon>Bacilli</taxon>
        <taxon>Lactobacillales</taxon>
        <taxon>Lactobacillaceae</taxon>
        <taxon>Lactobacillus</taxon>
    </lineage>
</organism>
<dbReference type="CDD" id="cd00515">
    <property type="entry name" value="HAM1"/>
    <property type="match status" value="1"/>
</dbReference>
<dbReference type="InterPro" id="IPR002637">
    <property type="entry name" value="RdgB/HAM1"/>
</dbReference>
<reference evidence="12 13" key="1">
    <citation type="submission" date="2012-06" db="EMBL/GenBank/DDBJ databases">
        <title>Draft Genome Sequence of Lactobacillus hominis Strain CRBIP 24.179T, isolated from human intestine.</title>
        <authorList>
            <person name="Cousin S."/>
            <person name="Ma L."/>
            <person name="Bizet C."/>
            <person name="Loux V."/>
            <person name="Bouchier C."/>
            <person name="Clermont D."/>
            <person name="Creno S."/>
        </authorList>
    </citation>
    <scope>NUCLEOTIDE SEQUENCE [LARGE SCALE GENOMIC DNA]</scope>
    <source>
        <strain evidence="13">CRBIP 24.179T</strain>
    </source>
</reference>
<comment type="cofactor">
    <cofactor evidence="10">
        <name>Mg(2+)</name>
        <dbReference type="ChEBI" id="CHEBI:18420"/>
    </cofactor>
    <text evidence="10">Binds 1 Mg(2+) ion per subunit.</text>
</comment>
<dbReference type="GO" id="GO:0035870">
    <property type="term" value="F:dITP diphosphatase activity"/>
    <property type="evidence" value="ECO:0007669"/>
    <property type="project" value="UniProtKB-UniRule"/>
</dbReference>
<dbReference type="RefSeq" id="WP_008469669.1">
    <property type="nucleotide sequence ID" value="NZ_AYZP01000001.1"/>
</dbReference>
<dbReference type="eggNOG" id="COG0127">
    <property type="taxonomic scope" value="Bacteria"/>
</dbReference>
<dbReference type="EC" id="3.6.1.66" evidence="10"/>
<evidence type="ECO:0000313" key="13">
    <source>
        <dbReference type="Proteomes" id="UP000009320"/>
    </source>
</evidence>
<evidence type="ECO:0000256" key="5">
    <source>
        <dbReference type="ARBA" id="ARBA00022801"/>
    </source>
</evidence>
<dbReference type="PATRIC" id="fig|1423758.3.peg.180"/>
<comment type="caution">
    <text evidence="12">The sequence shown here is derived from an EMBL/GenBank/DDBJ whole genome shotgun (WGS) entry which is preliminary data.</text>
</comment>
<dbReference type="FunFam" id="3.90.950.10:FF:000001">
    <property type="entry name" value="dITP/XTP pyrophosphatase"/>
    <property type="match status" value="1"/>
</dbReference>
<keyword evidence="13" id="KW-1185">Reference proteome</keyword>
<dbReference type="GO" id="GO:0005829">
    <property type="term" value="C:cytosol"/>
    <property type="evidence" value="ECO:0007669"/>
    <property type="project" value="TreeGrafter"/>
</dbReference>
<dbReference type="InterPro" id="IPR029001">
    <property type="entry name" value="ITPase-like_fam"/>
</dbReference>
<dbReference type="Proteomes" id="UP000009320">
    <property type="component" value="Unassembled WGS sequence"/>
</dbReference>
<dbReference type="GeneID" id="82846343"/>
<evidence type="ECO:0000256" key="6">
    <source>
        <dbReference type="ARBA" id="ARBA00022842"/>
    </source>
</evidence>
<dbReference type="GO" id="GO:0036222">
    <property type="term" value="F:XTP diphosphatase activity"/>
    <property type="evidence" value="ECO:0007669"/>
    <property type="project" value="UniProtKB-UniRule"/>
</dbReference>
<proteinExistence type="inferred from homology"/>
<dbReference type="HAMAP" id="MF_01405">
    <property type="entry name" value="Non_canon_purine_NTPase"/>
    <property type="match status" value="1"/>
</dbReference>
<evidence type="ECO:0000256" key="3">
    <source>
        <dbReference type="ARBA" id="ARBA00022723"/>
    </source>
</evidence>
<keyword evidence="6 10" id="KW-0460">Magnesium</keyword>
<dbReference type="GO" id="GO:0000166">
    <property type="term" value="F:nucleotide binding"/>
    <property type="evidence" value="ECO:0007669"/>
    <property type="project" value="UniProtKB-KW"/>
</dbReference>
<dbReference type="PANTHER" id="PTHR11067:SF9">
    <property type="entry name" value="INOSINE TRIPHOSPHATE PYROPHOSPHATASE"/>
    <property type="match status" value="1"/>
</dbReference>
<dbReference type="GO" id="GO:0017111">
    <property type="term" value="F:ribonucleoside triphosphate phosphatase activity"/>
    <property type="evidence" value="ECO:0007669"/>
    <property type="project" value="InterPro"/>
</dbReference>
<dbReference type="AlphaFoldDB" id="I7L4Y5"/>
<dbReference type="GO" id="GO:0046872">
    <property type="term" value="F:metal ion binding"/>
    <property type="evidence" value="ECO:0007669"/>
    <property type="project" value="UniProtKB-KW"/>
</dbReference>
<keyword evidence="5 10" id="KW-0378">Hydrolase</keyword>
<comment type="function">
    <text evidence="10">Pyrophosphatase that catalyzes the hydrolysis of nucleoside triphosphates to their monophosphate derivatives, with a high preference for the non-canonical purine nucleotides XTP (xanthosine triphosphate), dITP (deoxyinosine triphosphate) and ITP. Seems to function as a house-cleaning enzyme that removes non-canonical purine nucleotides from the nucleotide pool, thus preventing their incorporation into DNA/RNA and avoiding chromosomal lesions.</text>
</comment>
<feature type="binding site" evidence="10">
    <location>
        <begin position="8"/>
        <end position="13"/>
    </location>
    <ligand>
        <name>substrate</name>
    </ligand>
</feature>
<name>I7L4Y5_9LACO</name>
<comment type="similarity">
    <text evidence="1 10 11">Belongs to the HAM1 NTPase family.</text>
</comment>
<dbReference type="GO" id="GO:0009146">
    <property type="term" value="P:purine nucleoside triphosphate catabolic process"/>
    <property type="evidence" value="ECO:0007669"/>
    <property type="project" value="UniProtKB-UniRule"/>
</dbReference>
<dbReference type="InterPro" id="IPR020922">
    <property type="entry name" value="dITP/XTP_pyrophosphatase"/>
</dbReference>
<comment type="caution">
    <text evidence="10">Lacks conserved residue(s) required for the propagation of feature annotation.</text>
</comment>
<comment type="catalytic activity">
    <reaction evidence="9 10">
        <text>XTP + H2O = XMP + diphosphate + H(+)</text>
        <dbReference type="Rhea" id="RHEA:28610"/>
        <dbReference type="ChEBI" id="CHEBI:15377"/>
        <dbReference type="ChEBI" id="CHEBI:15378"/>
        <dbReference type="ChEBI" id="CHEBI:33019"/>
        <dbReference type="ChEBI" id="CHEBI:57464"/>
        <dbReference type="ChEBI" id="CHEBI:61314"/>
        <dbReference type="EC" id="3.6.1.66"/>
    </reaction>
</comment>
<feature type="binding site" evidence="10">
    <location>
        <begin position="184"/>
        <end position="185"/>
    </location>
    <ligand>
        <name>substrate</name>
    </ligand>
</feature>
<dbReference type="OrthoDB" id="9807456at2"/>
<feature type="binding site" evidence="10">
    <location>
        <position position="73"/>
    </location>
    <ligand>
        <name>substrate</name>
    </ligand>
</feature>
<dbReference type="Pfam" id="PF01725">
    <property type="entry name" value="Ham1p_like"/>
    <property type="match status" value="1"/>
</dbReference>
<keyword evidence="3 10" id="KW-0479">Metal-binding</keyword>
<feature type="binding site" evidence="10">
    <location>
        <position position="179"/>
    </location>
    <ligand>
        <name>substrate</name>
    </ligand>
</feature>
<keyword evidence="4 10" id="KW-0547">Nucleotide-binding</keyword>
<dbReference type="EMBL" id="CAKE01000001">
    <property type="protein sequence ID" value="CCI81062.1"/>
    <property type="molecule type" value="Genomic_DNA"/>
</dbReference>
<evidence type="ECO:0000256" key="1">
    <source>
        <dbReference type="ARBA" id="ARBA00008023"/>
    </source>
</evidence>
<dbReference type="STRING" id="1423758.FC41_GL000176"/>
<evidence type="ECO:0000256" key="9">
    <source>
        <dbReference type="ARBA" id="ARBA00052017"/>
    </source>
</evidence>
<evidence type="ECO:0000256" key="7">
    <source>
        <dbReference type="ARBA" id="ARBA00023080"/>
    </source>
</evidence>
<evidence type="ECO:0000256" key="2">
    <source>
        <dbReference type="ARBA" id="ARBA00011738"/>
    </source>
</evidence>
<evidence type="ECO:0000256" key="4">
    <source>
        <dbReference type="ARBA" id="ARBA00022741"/>
    </source>
</evidence>
<comment type="catalytic activity">
    <reaction evidence="10">
        <text>ITP + H2O = IMP + diphosphate + H(+)</text>
        <dbReference type="Rhea" id="RHEA:29399"/>
        <dbReference type="ChEBI" id="CHEBI:15377"/>
        <dbReference type="ChEBI" id="CHEBI:15378"/>
        <dbReference type="ChEBI" id="CHEBI:33019"/>
        <dbReference type="ChEBI" id="CHEBI:58053"/>
        <dbReference type="ChEBI" id="CHEBI:61402"/>
        <dbReference type="EC" id="3.6.1.66"/>
    </reaction>
</comment>
<comment type="subunit">
    <text evidence="2 10">Homodimer.</text>
</comment>
<evidence type="ECO:0000256" key="11">
    <source>
        <dbReference type="RuleBase" id="RU003781"/>
    </source>
</evidence>
<sequence length="211" mass="23477">MEKLLYATYNNNKVAEVQDILDEFDTDIELVSLNDFDNVPEFVENETTFLDNAKDKAHKYAQFSGMPTLAESSGLCVDHLNGAPGVFSYRYAGQAHNDARNNAKLLAAMGGVASAKRNAQLYTALVISWPDSDDDLISAGTIKGEIMTYPHGEQNYGYDPLFMVPELGKTLGEMSIAEKNSVSHRGQAFTKMVQELPMWWNRHVSAMSIER</sequence>
<gene>
    <name evidence="12" type="ORF">BN55_03875</name>
</gene>
<evidence type="ECO:0000313" key="12">
    <source>
        <dbReference type="EMBL" id="CCI81062.1"/>
    </source>
</evidence>
<dbReference type="Gene3D" id="3.90.950.10">
    <property type="match status" value="1"/>
</dbReference>
<protein>
    <recommendedName>
        <fullName evidence="10">dITP/XTP pyrophosphatase</fullName>
        <ecNumber evidence="10">3.6.1.66</ecNumber>
    </recommendedName>
    <alternativeName>
        <fullName evidence="10">Non-canonical purine NTP pyrophosphatase</fullName>
    </alternativeName>
    <alternativeName>
        <fullName evidence="10">Non-standard purine NTP pyrophosphatase</fullName>
    </alternativeName>
    <alternativeName>
        <fullName evidence="10">Nucleoside-triphosphate diphosphatase</fullName>
    </alternativeName>
    <alternativeName>
        <fullName evidence="10">Nucleoside-triphosphate pyrophosphatase</fullName>
        <shortName evidence="10">NTPase</shortName>
    </alternativeName>
</protein>
<dbReference type="GO" id="GO:0036220">
    <property type="term" value="F:ITP diphosphatase activity"/>
    <property type="evidence" value="ECO:0007669"/>
    <property type="project" value="UniProtKB-UniRule"/>
</dbReference>
<evidence type="ECO:0000256" key="8">
    <source>
        <dbReference type="ARBA" id="ARBA00051875"/>
    </source>
</evidence>
<keyword evidence="7 10" id="KW-0546">Nucleotide metabolism</keyword>
<dbReference type="SUPFAM" id="SSF52972">
    <property type="entry name" value="ITPase-like"/>
    <property type="match status" value="1"/>
</dbReference>
<comment type="catalytic activity">
    <reaction evidence="8 10">
        <text>dITP + H2O = dIMP + diphosphate + H(+)</text>
        <dbReference type="Rhea" id="RHEA:28342"/>
        <dbReference type="ChEBI" id="CHEBI:15377"/>
        <dbReference type="ChEBI" id="CHEBI:15378"/>
        <dbReference type="ChEBI" id="CHEBI:33019"/>
        <dbReference type="ChEBI" id="CHEBI:61194"/>
        <dbReference type="ChEBI" id="CHEBI:61382"/>
        <dbReference type="EC" id="3.6.1.66"/>
    </reaction>
</comment>
<dbReference type="PANTHER" id="PTHR11067">
    <property type="entry name" value="INOSINE TRIPHOSPHATE PYROPHOSPHATASE/HAM1 PROTEIN"/>
    <property type="match status" value="1"/>
</dbReference>